<evidence type="ECO:0000313" key="2">
    <source>
        <dbReference type="EMBL" id="TSJ40276.1"/>
    </source>
</evidence>
<accession>A0A556MK64</accession>
<comment type="caution">
    <text evidence="2">The sequence shown here is derived from an EMBL/GenBank/DDBJ whole genome shotgun (WGS) entry which is preliminary data.</text>
</comment>
<keyword evidence="3" id="KW-1185">Reference proteome</keyword>
<reference evidence="2 3" key="1">
    <citation type="submission" date="2019-07" db="EMBL/GenBank/DDBJ databases">
        <authorList>
            <person name="Huq M.A."/>
        </authorList>
    </citation>
    <scope>NUCLEOTIDE SEQUENCE [LARGE SCALE GENOMIC DNA]</scope>
    <source>
        <strain evidence="2 3">MAH-19</strain>
    </source>
</reference>
<organism evidence="2 3">
    <name type="scientific">Mucilaginibacter corticis</name>
    <dbReference type="NCBI Taxonomy" id="2597670"/>
    <lineage>
        <taxon>Bacteria</taxon>
        <taxon>Pseudomonadati</taxon>
        <taxon>Bacteroidota</taxon>
        <taxon>Sphingobacteriia</taxon>
        <taxon>Sphingobacteriales</taxon>
        <taxon>Sphingobacteriaceae</taxon>
        <taxon>Mucilaginibacter</taxon>
    </lineage>
</organism>
<gene>
    <name evidence="2" type="ORF">FO440_10960</name>
</gene>
<dbReference type="AlphaFoldDB" id="A0A556MK64"/>
<name>A0A556MK64_9SPHI</name>
<keyword evidence="1" id="KW-0732">Signal</keyword>
<evidence type="ECO:0000256" key="1">
    <source>
        <dbReference type="SAM" id="SignalP"/>
    </source>
</evidence>
<dbReference type="RefSeq" id="WP_144248314.1">
    <property type="nucleotide sequence ID" value="NZ_VLPK01000002.1"/>
</dbReference>
<dbReference type="EMBL" id="VLPK01000002">
    <property type="protein sequence ID" value="TSJ40276.1"/>
    <property type="molecule type" value="Genomic_DNA"/>
</dbReference>
<feature type="chain" id="PRO_5022207122" description="DUF4252 domain-containing protein" evidence="1">
    <location>
        <begin position="23"/>
        <end position="181"/>
    </location>
</feature>
<evidence type="ECO:0008006" key="4">
    <source>
        <dbReference type="Google" id="ProtNLM"/>
    </source>
</evidence>
<sequence>MKLFFAILLSTVCSFCFGQSKADSYNISIVFLPSFSSPSKLLIKNTADSTFIDLTIQRKQGRNLIISDAAFVKKEDLAPLTDFLKAYDFPIKGKADTMAVHKGSFFKGDTTTIYELYTGADGVNVYGLLDQNDAIRKFAFWTPQKGSDNHKLVDILFAIMDSGLKKRESRTYIKALKAYFN</sequence>
<dbReference type="Proteomes" id="UP000318733">
    <property type="component" value="Unassembled WGS sequence"/>
</dbReference>
<protein>
    <recommendedName>
        <fullName evidence="4">DUF4252 domain-containing protein</fullName>
    </recommendedName>
</protein>
<feature type="signal peptide" evidence="1">
    <location>
        <begin position="1"/>
        <end position="22"/>
    </location>
</feature>
<evidence type="ECO:0000313" key="3">
    <source>
        <dbReference type="Proteomes" id="UP000318733"/>
    </source>
</evidence>
<proteinExistence type="predicted"/>
<dbReference type="OrthoDB" id="1495543at2"/>